<feature type="domain" description="Fumarylacetoacetase-like C-terminal" evidence="2">
    <location>
        <begin position="104"/>
        <end position="264"/>
    </location>
</feature>
<evidence type="ECO:0000259" key="2">
    <source>
        <dbReference type="Pfam" id="PF01557"/>
    </source>
</evidence>
<dbReference type="RefSeq" id="WP_153450586.1">
    <property type="nucleotide sequence ID" value="NZ_WEGJ01000003.1"/>
</dbReference>
<evidence type="ECO:0000256" key="1">
    <source>
        <dbReference type="ARBA" id="ARBA00023239"/>
    </source>
</evidence>
<proteinExistence type="predicted"/>
<name>A0A7K0CCW0_9ACTN</name>
<dbReference type="InterPro" id="IPR050772">
    <property type="entry name" value="Hydratase-Decarb/MhpD_sf"/>
</dbReference>
<dbReference type="Gene3D" id="3.90.850.10">
    <property type="entry name" value="Fumarylacetoacetase-like, C-terminal domain"/>
    <property type="match status" value="1"/>
</dbReference>
<accession>A0A7K0CCW0</accession>
<dbReference type="OrthoDB" id="9792137at2"/>
<dbReference type="Pfam" id="PF01557">
    <property type="entry name" value="FAA_hydrolase"/>
    <property type="match status" value="1"/>
</dbReference>
<dbReference type="PANTHER" id="PTHR30143">
    <property type="entry name" value="ACID HYDRATASE"/>
    <property type="match status" value="1"/>
</dbReference>
<dbReference type="SUPFAM" id="SSF56529">
    <property type="entry name" value="FAH"/>
    <property type="match status" value="1"/>
</dbReference>
<sequence length="266" mass="28030">MTRSAAPSLHRALAEELWDSNLSGKPVEPLTDRHPELTLADAYDIQRQLRAMDVADGAVLTGYKIGATSEAIQRAFDIDHPDFGHLTDRMLLPDGAVLDAGRFIAPKVEAEIAFRIGRDLRGPDVTADDVLAAATAVHPVLEVLDSRIAEWRIRLVDTVADNTSSAFVVVGPEVPAESIAGLDLATERVVFSTGDQVQSAHGSAVMGHPANSVAFLVRILDTFGEGIAAGDLVLAGSWAAAVDLVPGMDVTASFASLGSVSLTVED</sequence>
<dbReference type="InterPro" id="IPR036663">
    <property type="entry name" value="Fumarylacetoacetase_C_sf"/>
</dbReference>
<gene>
    <name evidence="3" type="primary">tesE_2</name>
    <name evidence="3" type="ORF">SRB5_14220</name>
</gene>
<dbReference type="InterPro" id="IPR011234">
    <property type="entry name" value="Fumarylacetoacetase-like_C"/>
</dbReference>
<dbReference type="PANTHER" id="PTHR30143:SF0">
    <property type="entry name" value="2-KETO-4-PENTENOATE HYDRATASE"/>
    <property type="match status" value="1"/>
</dbReference>
<reference evidence="3 4" key="1">
    <citation type="submission" date="2019-10" db="EMBL/GenBank/DDBJ databases">
        <title>Streptomyces smaragdinus sp. nov. and Streptomyces fabii sp. nov., isolated from the gut of fungus growing-termite Macrotermes natalensis.</title>
        <authorList>
            <person name="Schwitalla J."/>
            <person name="Benndorf R."/>
            <person name="Martin K."/>
            <person name="De Beer W."/>
            <person name="Kaster A.-K."/>
            <person name="Vollmers J."/>
            <person name="Poulsen M."/>
            <person name="Beemelmanns C."/>
        </authorList>
    </citation>
    <scope>NUCLEOTIDE SEQUENCE [LARGE SCALE GENOMIC DNA]</scope>
    <source>
        <strain evidence="3 4">RB5</strain>
    </source>
</reference>
<organism evidence="3 4">
    <name type="scientific">Streptomyces smaragdinus</name>
    <dbReference type="NCBI Taxonomy" id="2585196"/>
    <lineage>
        <taxon>Bacteria</taxon>
        <taxon>Bacillati</taxon>
        <taxon>Actinomycetota</taxon>
        <taxon>Actinomycetes</taxon>
        <taxon>Kitasatosporales</taxon>
        <taxon>Streptomycetaceae</taxon>
        <taxon>Streptomyces</taxon>
    </lineage>
</organism>
<dbReference type="GO" id="GO:0034856">
    <property type="term" value="F:2-hydroxyhexa-2,4-dienoate hydratase activity"/>
    <property type="evidence" value="ECO:0007669"/>
    <property type="project" value="UniProtKB-EC"/>
</dbReference>
<dbReference type="EC" id="4.2.1.132" evidence="3"/>
<dbReference type="GO" id="GO:0005737">
    <property type="term" value="C:cytoplasm"/>
    <property type="evidence" value="ECO:0007669"/>
    <property type="project" value="TreeGrafter"/>
</dbReference>
<dbReference type="EMBL" id="WEGJ01000003">
    <property type="protein sequence ID" value="MQY11307.1"/>
    <property type="molecule type" value="Genomic_DNA"/>
</dbReference>
<comment type="caution">
    <text evidence="3">The sequence shown here is derived from an EMBL/GenBank/DDBJ whole genome shotgun (WGS) entry which is preliminary data.</text>
</comment>
<protein>
    <submittedName>
        <fullName evidence="3">2-hydroxyhexa-2,4-dienoate hydratase</fullName>
        <ecNumber evidence="3">4.2.1.132</ecNumber>
    </submittedName>
</protein>
<keyword evidence="1 3" id="KW-0456">Lyase</keyword>
<evidence type="ECO:0000313" key="4">
    <source>
        <dbReference type="Proteomes" id="UP000466345"/>
    </source>
</evidence>
<dbReference type="AlphaFoldDB" id="A0A7K0CCW0"/>
<keyword evidence="4" id="KW-1185">Reference proteome</keyword>
<dbReference type="Proteomes" id="UP000466345">
    <property type="component" value="Unassembled WGS sequence"/>
</dbReference>
<dbReference type="GO" id="GO:0008684">
    <property type="term" value="F:2-oxopent-4-enoate hydratase activity"/>
    <property type="evidence" value="ECO:0007669"/>
    <property type="project" value="TreeGrafter"/>
</dbReference>
<evidence type="ECO:0000313" key="3">
    <source>
        <dbReference type="EMBL" id="MQY11307.1"/>
    </source>
</evidence>